<evidence type="ECO:0000256" key="1">
    <source>
        <dbReference type="SAM" id="MobiDB-lite"/>
    </source>
</evidence>
<evidence type="ECO:0000313" key="3">
    <source>
        <dbReference type="Proteomes" id="UP001311232"/>
    </source>
</evidence>
<feature type="compositionally biased region" description="Polar residues" evidence="1">
    <location>
        <begin position="117"/>
        <end position="131"/>
    </location>
</feature>
<feature type="region of interest" description="Disordered" evidence="1">
    <location>
        <begin position="1"/>
        <end position="70"/>
    </location>
</feature>
<dbReference type="AlphaFoldDB" id="A0AAV9S0X4"/>
<name>A0AAV9S0X4_9TELE</name>
<feature type="compositionally biased region" description="Basic and acidic residues" evidence="1">
    <location>
        <begin position="40"/>
        <end position="56"/>
    </location>
</feature>
<organism evidence="2 3">
    <name type="scientific">Crenichthys baileyi</name>
    <name type="common">White River springfish</name>
    <dbReference type="NCBI Taxonomy" id="28760"/>
    <lineage>
        <taxon>Eukaryota</taxon>
        <taxon>Metazoa</taxon>
        <taxon>Chordata</taxon>
        <taxon>Craniata</taxon>
        <taxon>Vertebrata</taxon>
        <taxon>Euteleostomi</taxon>
        <taxon>Actinopterygii</taxon>
        <taxon>Neopterygii</taxon>
        <taxon>Teleostei</taxon>
        <taxon>Neoteleostei</taxon>
        <taxon>Acanthomorphata</taxon>
        <taxon>Ovalentaria</taxon>
        <taxon>Atherinomorphae</taxon>
        <taxon>Cyprinodontiformes</taxon>
        <taxon>Goodeidae</taxon>
        <taxon>Crenichthys</taxon>
    </lineage>
</organism>
<gene>
    <name evidence="2" type="ORF">CRENBAI_008412</name>
</gene>
<comment type="caution">
    <text evidence="2">The sequence shown here is derived from an EMBL/GenBank/DDBJ whole genome shotgun (WGS) entry which is preliminary data.</text>
</comment>
<reference evidence="2 3" key="1">
    <citation type="submission" date="2021-06" db="EMBL/GenBank/DDBJ databases">
        <authorList>
            <person name="Palmer J.M."/>
        </authorList>
    </citation>
    <scope>NUCLEOTIDE SEQUENCE [LARGE SCALE GENOMIC DNA]</scope>
    <source>
        <strain evidence="2 3">MEX-2019</strain>
        <tissue evidence="2">Muscle</tissue>
    </source>
</reference>
<dbReference type="EMBL" id="JAHHUM010001038">
    <property type="protein sequence ID" value="KAK5614952.1"/>
    <property type="molecule type" value="Genomic_DNA"/>
</dbReference>
<protein>
    <submittedName>
        <fullName evidence="2">Uncharacterized protein</fullName>
    </submittedName>
</protein>
<accession>A0AAV9S0X4</accession>
<proteinExistence type="predicted"/>
<feature type="compositionally biased region" description="Pro residues" evidence="1">
    <location>
        <begin position="101"/>
        <end position="114"/>
    </location>
</feature>
<evidence type="ECO:0000313" key="2">
    <source>
        <dbReference type="EMBL" id="KAK5614952.1"/>
    </source>
</evidence>
<keyword evidence="3" id="KW-1185">Reference proteome</keyword>
<feature type="region of interest" description="Disordered" evidence="1">
    <location>
        <begin position="90"/>
        <end position="196"/>
    </location>
</feature>
<feature type="compositionally biased region" description="Low complexity" evidence="1">
    <location>
        <begin position="1"/>
        <end position="29"/>
    </location>
</feature>
<dbReference type="Proteomes" id="UP001311232">
    <property type="component" value="Unassembled WGS sequence"/>
</dbReference>
<sequence length="196" mass="20296">MSAVASAKPSTSAAASAEPSTSAAASTTAEFPVDFSSRPGRRDPTSSSSDFRRERVAWSGPQELPGATAHAVRPPVLQALREEFPGVGFLDAPASVSAGGPPIPSRPAPVPNPGSPAASQDSSGSHITSQGVRGPKSPEFQPATKSSGPRLMDKMTEPQLAVKMTEPQLADRSPSPVPEFQEGFNVEPPLTQVPEF</sequence>